<evidence type="ECO:0000256" key="2">
    <source>
        <dbReference type="ARBA" id="ARBA00022801"/>
    </source>
</evidence>
<dbReference type="InterPro" id="IPR015797">
    <property type="entry name" value="NUDIX_hydrolase-like_dom_sf"/>
</dbReference>
<name>A0AAV0UE95_9STRA</name>
<evidence type="ECO:0000313" key="6">
    <source>
        <dbReference type="Proteomes" id="UP001162029"/>
    </source>
</evidence>
<dbReference type="EMBL" id="CANTFM010001120">
    <property type="protein sequence ID" value="CAI5735331.1"/>
    <property type="molecule type" value="Genomic_DNA"/>
</dbReference>
<keyword evidence="3" id="KW-0732">Signal</keyword>
<dbReference type="Pfam" id="PF00293">
    <property type="entry name" value="NUDIX"/>
    <property type="match status" value="1"/>
</dbReference>
<dbReference type="Proteomes" id="UP001162029">
    <property type="component" value="Unassembled WGS sequence"/>
</dbReference>
<protein>
    <recommendedName>
        <fullName evidence="4">Nudix hydrolase domain-containing protein</fullName>
    </recommendedName>
</protein>
<sequence length="381" mass="42887">MGLFFLMILTLFLPSCAGVTLHLLDDFGGLSEAAESSAKVDFAKVDFAKLWPKAIDSYDPNKLTAHDVKSLNRDYKIEAAKEHAPKEVIMKGKKEIIKLFQLEKRMELFSSIGLSDEALSRLLLLESERGRRWDNYDLLHKQSGTSMRLKRSDQEIQEIQKIHGREGSVSPLLFSSFGREAQLISPEGEKVMSFCNILRRKDGSPLVGLRKGEKGLWFAEEHEVEMILISSSNQADTKYIVVKGGRNEGESPEQAALRETLEECGIEATIRYRLEDMVVNKGKGEKSRLETWIMDAGNGEGSKYGKKEGEKVAKQHVFYSEDSRLRVALGFGDAVTLVKNRDLKMAENVERIRPLFGTRLSDADAAEFANTKLKIPEEKKP</sequence>
<feature type="chain" id="PRO_5043516383" description="Nudix hydrolase domain-containing protein" evidence="3">
    <location>
        <begin position="19"/>
        <end position="381"/>
    </location>
</feature>
<dbReference type="GO" id="GO:0016787">
    <property type="term" value="F:hydrolase activity"/>
    <property type="evidence" value="ECO:0007669"/>
    <property type="project" value="UniProtKB-KW"/>
</dbReference>
<dbReference type="PROSITE" id="PS00893">
    <property type="entry name" value="NUDIX_BOX"/>
    <property type="match status" value="1"/>
</dbReference>
<dbReference type="GO" id="GO:0005634">
    <property type="term" value="C:nucleus"/>
    <property type="evidence" value="ECO:0007669"/>
    <property type="project" value="TreeGrafter"/>
</dbReference>
<evidence type="ECO:0000256" key="3">
    <source>
        <dbReference type="SAM" id="SignalP"/>
    </source>
</evidence>
<comment type="caution">
    <text evidence="5">The sequence shown here is derived from an EMBL/GenBank/DDBJ whole genome shotgun (WGS) entry which is preliminary data.</text>
</comment>
<dbReference type="InterPro" id="IPR000086">
    <property type="entry name" value="NUDIX_hydrolase_dom"/>
</dbReference>
<keyword evidence="6" id="KW-1185">Reference proteome</keyword>
<proteinExistence type="predicted"/>
<dbReference type="SUPFAM" id="SSF55811">
    <property type="entry name" value="Nudix"/>
    <property type="match status" value="1"/>
</dbReference>
<organism evidence="5 6">
    <name type="scientific">Peronospora destructor</name>
    <dbReference type="NCBI Taxonomy" id="86335"/>
    <lineage>
        <taxon>Eukaryota</taxon>
        <taxon>Sar</taxon>
        <taxon>Stramenopiles</taxon>
        <taxon>Oomycota</taxon>
        <taxon>Peronosporomycetes</taxon>
        <taxon>Peronosporales</taxon>
        <taxon>Peronosporaceae</taxon>
        <taxon>Peronospora</taxon>
    </lineage>
</organism>
<evidence type="ECO:0000259" key="4">
    <source>
        <dbReference type="PROSITE" id="PS51462"/>
    </source>
</evidence>
<evidence type="ECO:0000256" key="1">
    <source>
        <dbReference type="ARBA" id="ARBA00022723"/>
    </source>
</evidence>
<dbReference type="PANTHER" id="PTHR12629">
    <property type="entry name" value="DIPHOSPHOINOSITOL POLYPHOSPHATE PHOSPHOHYDROLASE"/>
    <property type="match status" value="1"/>
</dbReference>
<feature type="domain" description="Nudix hydrolase" evidence="4">
    <location>
        <begin position="189"/>
        <end position="381"/>
    </location>
</feature>
<dbReference type="AlphaFoldDB" id="A0AAV0UE95"/>
<dbReference type="InterPro" id="IPR020084">
    <property type="entry name" value="NUDIX_hydrolase_CS"/>
</dbReference>
<evidence type="ECO:0000313" key="5">
    <source>
        <dbReference type="EMBL" id="CAI5735331.1"/>
    </source>
</evidence>
<dbReference type="PROSITE" id="PS51462">
    <property type="entry name" value="NUDIX"/>
    <property type="match status" value="1"/>
</dbReference>
<keyword evidence="1" id="KW-0479">Metal-binding</keyword>
<dbReference type="GO" id="GO:0005737">
    <property type="term" value="C:cytoplasm"/>
    <property type="evidence" value="ECO:0007669"/>
    <property type="project" value="TreeGrafter"/>
</dbReference>
<gene>
    <name evidence="5" type="ORF">PDE001_LOCUS5985</name>
</gene>
<dbReference type="PANTHER" id="PTHR12629:SF0">
    <property type="entry name" value="DIPHOSPHOINOSITOL-POLYPHOSPHATE DIPHOSPHATASE"/>
    <property type="match status" value="1"/>
</dbReference>
<reference evidence="5" key="1">
    <citation type="submission" date="2022-12" db="EMBL/GenBank/DDBJ databases">
        <authorList>
            <person name="Webb A."/>
        </authorList>
    </citation>
    <scope>NUCLEOTIDE SEQUENCE</scope>
    <source>
        <strain evidence="5">Pd1</strain>
    </source>
</reference>
<dbReference type="GO" id="GO:0046872">
    <property type="term" value="F:metal ion binding"/>
    <property type="evidence" value="ECO:0007669"/>
    <property type="project" value="UniProtKB-KW"/>
</dbReference>
<accession>A0AAV0UE95</accession>
<keyword evidence="2" id="KW-0378">Hydrolase</keyword>
<feature type="signal peptide" evidence="3">
    <location>
        <begin position="1"/>
        <end position="18"/>
    </location>
</feature>
<dbReference type="Gene3D" id="3.90.79.10">
    <property type="entry name" value="Nucleoside Triphosphate Pyrophosphohydrolase"/>
    <property type="match status" value="1"/>
</dbReference>